<comment type="caution">
    <text evidence="1">The sequence shown here is derived from an EMBL/GenBank/DDBJ whole genome shotgun (WGS) entry which is preliminary data.</text>
</comment>
<proteinExistence type="predicted"/>
<reference evidence="2" key="1">
    <citation type="journal article" date="2019" name="Int. J. Syst. Evol. Microbiol.">
        <title>The Global Catalogue of Microorganisms (GCM) 10K type strain sequencing project: providing services to taxonomists for standard genome sequencing and annotation.</title>
        <authorList>
            <consortium name="The Broad Institute Genomics Platform"/>
            <consortium name="The Broad Institute Genome Sequencing Center for Infectious Disease"/>
            <person name="Wu L."/>
            <person name="Ma J."/>
        </authorList>
    </citation>
    <scope>NUCLEOTIDE SEQUENCE [LARGE SCALE GENOMIC DNA]</scope>
    <source>
        <strain evidence="2">CGMCC 1.15043</strain>
    </source>
</reference>
<name>A0ABQ1EU64_9BACL</name>
<gene>
    <name evidence="1" type="ORF">GCM10008018_37270</name>
</gene>
<evidence type="ECO:0000313" key="2">
    <source>
        <dbReference type="Proteomes" id="UP000615455"/>
    </source>
</evidence>
<organism evidence="1 2">
    <name type="scientific">Paenibacillus marchantiophytorum</name>
    <dbReference type="NCBI Taxonomy" id="1619310"/>
    <lineage>
        <taxon>Bacteria</taxon>
        <taxon>Bacillati</taxon>
        <taxon>Bacillota</taxon>
        <taxon>Bacilli</taxon>
        <taxon>Bacillales</taxon>
        <taxon>Paenibacillaceae</taxon>
        <taxon>Paenibacillus</taxon>
    </lineage>
</organism>
<keyword evidence="2" id="KW-1185">Reference proteome</keyword>
<accession>A0ABQ1EU64</accession>
<dbReference type="EMBL" id="BMHE01000019">
    <property type="protein sequence ID" value="GFZ87625.1"/>
    <property type="molecule type" value="Genomic_DNA"/>
</dbReference>
<evidence type="ECO:0000313" key="1">
    <source>
        <dbReference type="EMBL" id="GFZ87625.1"/>
    </source>
</evidence>
<sequence length="94" mass="10935">MMKYGEEHVEHRFALSFTESELRGQWKDVFLGIHLLEGETWPEDLIDPSVLVICNLQGEIVQIVLHDEGCDCEFQFTYSEKAQIETYVQQDVTV</sequence>
<dbReference type="Proteomes" id="UP000615455">
    <property type="component" value="Unassembled WGS sequence"/>
</dbReference>
<protein>
    <submittedName>
        <fullName evidence="1">Uncharacterized protein</fullName>
    </submittedName>
</protein>
<dbReference type="RefSeq" id="WP_189013806.1">
    <property type="nucleotide sequence ID" value="NZ_BMHE01000019.1"/>
</dbReference>